<accession>A0A223NQ97</accession>
<evidence type="ECO:0000313" key="2">
    <source>
        <dbReference type="Proteomes" id="UP000215002"/>
    </source>
</evidence>
<dbReference type="AlphaFoldDB" id="A0A223NQ97"/>
<sequence>MCRLVHLNKEALIYRVETPQKIKKNVRFYKLKQAADFD</sequence>
<dbReference type="Proteomes" id="UP000215002">
    <property type="component" value="Chromosome"/>
</dbReference>
<dbReference type="EMBL" id="CP022743">
    <property type="protein sequence ID" value="ASU31930.1"/>
    <property type="molecule type" value="Genomic_DNA"/>
</dbReference>
<gene>
    <name evidence="1" type="ORF">MuYL_0027</name>
</gene>
<evidence type="ECO:0000313" key="1">
    <source>
        <dbReference type="EMBL" id="ASU31930.1"/>
    </source>
</evidence>
<organism evidence="1 2">
    <name type="scientific">Mucilaginibacter xinganensis</name>
    <dbReference type="NCBI Taxonomy" id="1234841"/>
    <lineage>
        <taxon>Bacteria</taxon>
        <taxon>Pseudomonadati</taxon>
        <taxon>Bacteroidota</taxon>
        <taxon>Sphingobacteriia</taxon>
        <taxon>Sphingobacteriales</taxon>
        <taxon>Sphingobacteriaceae</taxon>
        <taxon>Mucilaginibacter</taxon>
    </lineage>
</organism>
<proteinExistence type="predicted"/>
<reference evidence="1 2" key="1">
    <citation type="submission" date="2017-08" db="EMBL/GenBank/DDBJ databases">
        <title>Complete genome sequence of Mucilaginibacter sp. strain BJC16-A31.</title>
        <authorList>
            <consortium name="Henan University of Science and Technology"/>
            <person name="You X."/>
        </authorList>
    </citation>
    <scope>NUCLEOTIDE SEQUENCE [LARGE SCALE GENOMIC DNA]</scope>
    <source>
        <strain evidence="1 2">BJC16-A31</strain>
    </source>
</reference>
<dbReference type="KEGG" id="muc:MuYL_0027"/>
<name>A0A223NQ97_9SPHI</name>
<keyword evidence="2" id="KW-1185">Reference proteome</keyword>
<protein>
    <submittedName>
        <fullName evidence="1">Uncharacterized protein</fullName>
    </submittedName>
</protein>